<dbReference type="Pfam" id="PF06103">
    <property type="entry name" value="DUF948"/>
    <property type="match status" value="1"/>
</dbReference>
<dbReference type="AlphaFoldDB" id="A0A0R2JD33"/>
<keyword evidence="2" id="KW-0472">Membrane</keyword>
<organism evidence="3 4">
    <name type="scientific">Weissella kandleri</name>
    <dbReference type="NCBI Taxonomy" id="1616"/>
    <lineage>
        <taxon>Bacteria</taxon>
        <taxon>Bacillati</taxon>
        <taxon>Bacillota</taxon>
        <taxon>Bacilli</taxon>
        <taxon>Lactobacillales</taxon>
        <taxon>Lactobacillaceae</taxon>
        <taxon>Weissella</taxon>
    </lineage>
</organism>
<keyword evidence="4" id="KW-1185">Reference proteome</keyword>
<feature type="region of interest" description="Disordered" evidence="1">
    <location>
        <begin position="114"/>
        <end position="133"/>
    </location>
</feature>
<evidence type="ECO:0000313" key="3">
    <source>
        <dbReference type="EMBL" id="KRN75185.1"/>
    </source>
</evidence>
<dbReference type="PANTHER" id="PTHR40070:SF1">
    <property type="entry name" value="UPF0478 PROTEIN YTXG"/>
    <property type="match status" value="1"/>
</dbReference>
<reference evidence="3 4" key="1">
    <citation type="journal article" date="2015" name="Genome Announc.">
        <title>Expanding the biotechnology potential of lactobacilli through comparative genomics of 213 strains and associated genera.</title>
        <authorList>
            <person name="Sun Z."/>
            <person name="Harris H.M."/>
            <person name="McCann A."/>
            <person name="Guo C."/>
            <person name="Argimon S."/>
            <person name="Zhang W."/>
            <person name="Yang X."/>
            <person name="Jeffery I.B."/>
            <person name="Cooney J.C."/>
            <person name="Kagawa T.F."/>
            <person name="Liu W."/>
            <person name="Song Y."/>
            <person name="Salvetti E."/>
            <person name="Wrobel A."/>
            <person name="Rasinkangas P."/>
            <person name="Parkhill J."/>
            <person name="Rea M.C."/>
            <person name="O'Sullivan O."/>
            <person name="Ritari J."/>
            <person name="Douillard F.P."/>
            <person name="Paul Ross R."/>
            <person name="Yang R."/>
            <person name="Briner A.E."/>
            <person name="Felis G.E."/>
            <person name="de Vos W.M."/>
            <person name="Barrangou R."/>
            <person name="Klaenhammer T.R."/>
            <person name="Caufield P.W."/>
            <person name="Cui Y."/>
            <person name="Zhang H."/>
            <person name="O'Toole P.W."/>
        </authorList>
    </citation>
    <scope>NUCLEOTIDE SEQUENCE [LARGE SCALE GENOMIC DNA]</scope>
    <source>
        <strain evidence="3 4">DSM 20593</strain>
    </source>
</reference>
<evidence type="ECO:0000313" key="4">
    <source>
        <dbReference type="Proteomes" id="UP000051655"/>
    </source>
</evidence>
<comment type="caution">
    <text evidence="3">The sequence shown here is derived from an EMBL/GenBank/DDBJ whole genome shotgun (WGS) entry which is preliminary data.</text>
</comment>
<evidence type="ECO:0000256" key="2">
    <source>
        <dbReference type="SAM" id="Phobius"/>
    </source>
</evidence>
<feature type="transmembrane region" description="Helical" evidence="2">
    <location>
        <begin position="6"/>
        <end position="27"/>
    </location>
</feature>
<sequence length="133" mass="14289">MTAGDISFLIIALAILGLVLFIGYFLLRLSATLTSVTQDVKLIANDVDDLLINTNVLLKDVNGKMVTVDPVFQAAGDLGASVSELNTSAHEVKDKFGSKKNKTSSMMAKAAGMAFGMQKSRRKQKKNKPEVKA</sequence>
<protein>
    <recommendedName>
        <fullName evidence="5">Methyl-accepting chemotaxis-like protein</fullName>
    </recommendedName>
</protein>
<dbReference type="Proteomes" id="UP000051655">
    <property type="component" value="Unassembled WGS sequence"/>
</dbReference>
<dbReference type="STRING" id="1616.IV73_GL000947"/>
<dbReference type="InterPro" id="IPR009293">
    <property type="entry name" value="UPF0478"/>
</dbReference>
<keyword evidence="2" id="KW-0812">Transmembrane</keyword>
<keyword evidence="2" id="KW-1133">Transmembrane helix</keyword>
<gene>
    <name evidence="3" type="ORF">IV73_GL000947</name>
</gene>
<evidence type="ECO:0000256" key="1">
    <source>
        <dbReference type="SAM" id="MobiDB-lite"/>
    </source>
</evidence>
<dbReference type="PATRIC" id="fig|1616.3.peg.968"/>
<evidence type="ECO:0008006" key="5">
    <source>
        <dbReference type="Google" id="ProtNLM"/>
    </source>
</evidence>
<dbReference type="OrthoDB" id="2146420at2"/>
<dbReference type="RefSeq" id="WP_057755451.1">
    <property type="nucleotide sequence ID" value="NZ_JQBP01000003.1"/>
</dbReference>
<proteinExistence type="predicted"/>
<accession>A0A0R2JD33</accession>
<dbReference type="EMBL" id="JQBP01000003">
    <property type="protein sequence ID" value="KRN75185.1"/>
    <property type="molecule type" value="Genomic_DNA"/>
</dbReference>
<name>A0A0R2JD33_9LACO</name>
<dbReference type="PANTHER" id="PTHR40070">
    <property type="entry name" value="UPF0478 PROTEIN YTXG"/>
    <property type="match status" value="1"/>
</dbReference>